<proteinExistence type="predicted"/>
<dbReference type="OrthoDB" id="220607at2"/>
<organism evidence="2 3">
    <name type="scientific">Pirellulimonas nuda</name>
    <dbReference type="NCBI Taxonomy" id="2528009"/>
    <lineage>
        <taxon>Bacteria</taxon>
        <taxon>Pseudomonadati</taxon>
        <taxon>Planctomycetota</taxon>
        <taxon>Planctomycetia</taxon>
        <taxon>Pirellulales</taxon>
        <taxon>Lacipirellulaceae</taxon>
        <taxon>Pirellulimonas</taxon>
    </lineage>
</organism>
<keyword evidence="3" id="KW-1185">Reference proteome</keyword>
<dbReference type="EMBL" id="CP036291">
    <property type="protein sequence ID" value="QDU86674.1"/>
    <property type="molecule type" value="Genomic_DNA"/>
</dbReference>
<reference evidence="2 3" key="1">
    <citation type="submission" date="2019-02" db="EMBL/GenBank/DDBJ databases">
        <title>Deep-cultivation of Planctomycetes and their phenomic and genomic characterization uncovers novel biology.</title>
        <authorList>
            <person name="Wiegand S."/>
            <person name="Jogler M."/>
            <person name="Boedeker C."/>
            <person name="Pinto D."/>
            <person name="Vollmers J."/>
            <person name="Rivas-Marin E."/>
            <person name="Kohn T."/>
            <person name="Peeters S.H."/>
            <person name="Heuer A."/>
            <person name="Rast P."/>
            <person name="Oberbeckmann S."/>
            <person name="Bunk B."/>
            <person name="Jeske O."/>
            <person name="Meyerdierks A."/>
            <person name="Storesund J.E."/>
            <person name="Kallscheuer N."/>
            <person name="Luecker S."/>
            <person name="Lage O.M."/>
            <person name="Pohl T."/>
            <person name="Merkel B.J."/>
            <person name="Hornburger P."/>
            <person name="Mueller R.-W."/>
            <person name="Bruemmer F."/>
            <person name="Labrenz M."/>
            <person name="Spormann A.M."/>
            <person name="Op den Camp H."/>
            <person name="Overmann J."/>
            <person name="Amann R."/>
            <person name="Jetten M.S.M."/>
            <person name="Mascher T."/>
            <person name="Medema M.H."/>
            <person name="Devos D.P."/>
            <person name="Kaster A.-K."/>
            <person name="Ovreas L."/>
            <person name="Rohde M."/>
            <person name="Galperin M.Y."/>
            <person name="Jogler C."/>
        </authorList>
    </citation>
    <scope>NUCLEOTIDE SEQUENCE [LARGE SCALE GENOMIC DNA]</scope>
    <source>
        <strain evidence="2 3">Pla175</strain>
    </source>
</reference>
<evidence type="ECO:0000256" key="1">
    <source>
        <dbReference type="SAM" id="MobiDB-lite"/>
    </source>
</evidence>
<feature type="region of interest" description="Disordered" evidence="1">
    <location>
        <begin position="1334"/>
        <end position="1371"/>
    </location>
</feature>
<sequence length="1371" mass="154244">MTEHLPKQHARPQQALQEVVGYLNFSAGAEDGKFLKNVSLIYSQIESADPDADPVLVLGQWLRERMDQLQPEGGAFSDLSQARVVADLLEHHFRPAYRQFHQDLLWSRKPRELWRPFFWGRVAEAILAQGPPWDETHRIVAGARDSLDDYIGYRPLPVLETEQRIEPYRHEWVRPIPLYIESAGVASGEYQQLIEITLGILRHADPDLLRDAWFDIDLLQELALDPRAYDFDHPAGKRPNYHFGQWDPNFIDNRGFYRRFVVQPIALDALLARVDDAAGARAGGSFTRDELLFEAGAVLAGTMLMASGTCGDGPGRHNSEVTLATLLPHIAGYRDRFYQQLLADAKGPHGERLRAEAKRLRQPLAGARQHLNQELARRRADQMQRVRLAQLYARMGYTEAAQRQARAVRVASARMLAQIYCRLTEGHRALDGHKLDVVAARLPEIEDLLHRGIECGALVDPWSVVGFGGAFSLFPAIENSVHDYRVDELVRLVEQLLDLCARAWTEAAAIDDDAHEKTFSAALARVSDWWDRYATSTVSGVPRLVAKEIEISSNLVAGALNAWHKAGAAAGDIGFWRMFVDQFDSPKAFQLVIEALLDKGDLVASMALAMQWLSQVDFTPLEDGDASFDALAQRWLQMVDARERETHEPMWPTVEKFFAHLEASADEYWQVPAFELGETVWSEDDEALDDLLEDDADDDFDDAFEGDSDLEFLSQEDFDPHDDQFENDEDDELDNLFGAAYEGVTYEDSTDDGMDSSIFDAGQDDTRLAFEAESDRLEQRLGFIRTTAALWKQTAISWGTFDAAHSDASERRAAFEGWQHQATRHYTQLCRLLDAVHAHRLAPPRGGNEELIEYDRRRVLRDGILEQVIVTCVELSDAGRLLRAASGSQPEAESTSSLGRTIEVLRGVLTGDDALIRKHWPEFCASLLAEELLYIPLSKGGDPRRIVKARALHQLIHDLLGWLPRLGLVRETCQLLDVAQRMEIDHPVGPGAVTEYDRLFENGYEAVVRCLVASADSWDDGAAPAELAARPDARASDSLLVQALQDLTESQLGRWLRHSRTVRLSVVEKLSDPETWRRFVEFIERYGGDLFDQSFLTLGNLRGILHRTADVWLTGLLEEEDTSFRLLDDLQAGKVDHEIAAQWLTIAIEAVVENYREYRDYNTTTTQSDHGELLYVLIDFLRLRTSYDRVAWNLKPVYLAHRILVRSGRLAAAELWRAAVEQRTAGEADARLGELESLSQHYGMRLPTVAERLAERFVRPLTIDRLQALVEPAITAAAAGADETSAQFVEVAAEIDNLSVQPSGAGLDAPDWIGALENEITETRVRLRHPGQGEDALAHTPQRELTWPQIQQQLSESTPLLPGRPGDRKKK</sequence>
<name>A0A518D5C7_9BACT</name>
<feature type="compositionally biased region" description="Polar residues" evidence="1">
    <location>
        <begin position="1348"/>
        <end position="1358"/>
    </location>
</feature>
<evidence type="ECO:0000313" key="2">
    <source>
        <dbReference type="EMBL" id="QDU86674.1"/>
    </source>
</evidence>
<dbReference type="Proteomes" id="UP000317429">
    <property type="component" value="Chromosome"/>
</dbReference>
<protein>
    <submittedName>
        <fullName evidence="2">Uncharacterized protein</fullName>
    </submittedName>
</protein>
<evidence type="ECO:0000313" key="3">
    <source>
        <dbReference type="Proteomes" id="UP000317429"/>
    </source>
</evidence>
<dbReference type="RefSeq" id="WP_145280110.1">
    <property type="nucleotide sequence ID" value="NZ_CP036291.1"/>
</dbReference>
<accession>A0A518D5C7</accession>
<gene>
    <name evidence="2" type="ORF">Pla175_00240</name>
</gene>
<dbReference type="KEGG" id="pnd:Pla175_00240"/>